<evidence type="ECO:0000313" key="36">
    <source>
        <dbReference type="Proteomes" id="UP000504615"/>
    </source>
</evidence>
<evidence type="ECO:0000256" key="16">
    <source>
        <dbReference type="ARBA" id="ARBA00031851"/>
    </source>
</evidence>
<keyword evidence="15" id="KW-0379">Hydroxylation</keyword>
<protein>
    <recommendedName>
        <fullName evidence="6">Prostaglandin reductase 1</fullName>
        <ecNumber evidence="4">1.3.1.48</ecNumber>
        <ecNumber evidence="5">1.3.1.74</ecNumber>
    </recommendedName>
    <alternativeName>
        <fullName evidence="19">15-oxoprostaglandin 13-reductase</fullName>
    </alternativeName>
    <alternativeName>
        <fullName evidence="17">Dithiolethione-inducible gene 1 protein</fullName>
    </alternativeName>
    <alternativeName>
        <fullName evidence="16">Leukotriene B4 12-hydroxydehydrogenase</fullName>
    </alternativeName>
    <alternativeName>
        <fullName evidence="18">NAD(P)H-dependent alkenal/one oxidoreductase</fullName>
    </alternativeName>
</protein>
<evidence type="ECO:0000256" key="29">
    <source>
        <dbReference type="ARBA" id="ARBA00048591"/>
    </source>
</evidence>
<feature type="domain" description="Enoyl reductase (ER)" evidence="35">
    <location>
        <begin position="72"/>
        <end position="388"/>
    </location>
</feature>
<keyword evidence="10" id="KW-0276">Fatty acid metabolism</keyword>
<comment type="subunit">
    <text evidence="3">Monomer or homodimer.</text>
</comment>
<dbReference type="SUPFAM" id="SSF50129">
    <property type="entry name" value="GroES-like"/>
    <property type="match status" value="2"/>
</dbReference>
<comment type="catalytic activity">
    <reaction evidence="25">
        <text>dodecanal + NADP(+) = (2E)-dodecenal + NADPH + H(+)</text>
        <dbReference type="Rhea" id="RHEA:50784"/>
        <dbReference type="ChEBI" id="CHEBI:15378"/>
        <dbReference type="ChEBI" id="CHEBI:27836"/>
        <dbReference type="ChEBI" id="CHEBI:57783"/>
        <dbReference type="ChEBI" id="CHEBI:58349"/>
        <dbReference type="ChEBI" id="CHEBI:133741"/>
    </reaction>
    <physiologicalReaction direction="right-to-left" evidence="25">
        <dbReference type="Rhea" id="RHEA:50786"/>
    </physiologicalReaction>
</comment>
<evidence type="ECO:0000256" key="7">
    <source>
        <dbReference type="ARBA" id="ARBA00022490"/>
    </source>
</evidence>
<comment type="catalytic activity">
    <reaction evidence="23">
        <text>leukotriene B4 + NADP(+) = 12-oxo-leukotriene B4 + NADPH + H(+)</text>
        <dbReference type="Rhea" id="RHEA:50608"/>
        <dbReference type="ChEBI" id="CHEBI:15378"/>
        <dbReference type="ChEBI" id="CHEBI:57461"/>
        <dbReference type="ChEBI" id="CHEBI:57783"/>
        <dbReference type="ChEBI" id="CHEBI:58349"/>
        <dbReference type="ChEBI" id="CHEBI:133309"/>
    </reaction>
    <physiologicalReaction direction="left-to-right" evidence="23">
        <dbReference type="Rhea" id="RHEA:50609"/>
    </physiologicalReaction>
</comment>
<keyword evidence="12" id="KW-0007">Acetylation</keyword>
<evidence type="ECO:0000256" key="9">
    <source>
        <dbReference type="ARBA" id="ARBA00022553"/>
    </source>
</evidence>
<evidence type="ECO:0000256" key="22">
    <source>
        <dbReference type="ARBA" id="ARBA00047742"/>
    </source>
</evidence>
<evidence type="ECO:0000256" key="14">
    <source>
        <dbReference type="ARBA" id="ARBA00023098"/>
    </source>
</evidence>
<sequence length="390" mass="43470">MFGALQRELSSSSCRRSLKAVISRSLYNNEISAKKLNSKNFWIQKDFSTQVYKMVKARKYIVANYFVNEPKPTDFKLVEEELPPLQNGEYLVEAEYLSVDPYMRAYVQRLKLGSTMIGGQVAKIIESKNPDFPVGKRVMGHLGWRTHTIVNPKSFKDETFQNIPYIVPDMGDLPSSLAIGVLGMPGNTAYFGLLELCKPKAGETIVISGAAGAVGSHVGQIAKNLGLTVIGICGSDEKCKWLTEEIGFDHVINYKTMSVAHSLRKAAPQGIDCYFDNVGGEISSTIIYQMRPFGRVSLCGSISSYNADPSSLPKCTLLQPAVVFNQLKIEGFIVTRWLDRWQEGIEYNSRLIREGKLHYRETVTKGFKNMFDAFVGMLNGKNFGKAIVQV</sequence>
<dbReference type="SMART" id="SM00829">
    <property type="entry name" value="PKS_ER"/>
    <property type="match status" value="1"/>
</dbReference>
<evidence type="ECO:0000256" key="25">
    <source>
        <dbReference type="ARBA" id="ARBA00047903"/>
    </source>
</evidence>
<name>A0A6I9WKV6_9HYME</name>
<dbReference type="KEGG" id="pbar:105431181"/>
<dbReference type="Pfam" id="PF00107">
    <property type="entry name" value="ADH_zinc_N"/>
    <property type="match status" value="1"/>
</dbReference>
<dbReference type="InterPro" id="IPR014190">
    <property type="entry name" value="PTGR1"/>
</dbReference>
<keyword evidence="13" id="KW-0560">Oxidoreductase</keyword>
<organism evidence="36 37">
    <name type="scientific">Pogonomyrmex barbatus</name>
    <name type="common">red harvester ant</name>
    <dbReference type="NCBI Taxonomy" id="144034"/>
    <lineage>
        <taxon>Eukaryota</taxon>
        <taxon>Metazoa</taxon>
        <taxon>Ecdysozoa</taxon>
        <taxon>Arthropoda</taxon>
        <taxon>Hexapoda</taxon>
        <taxon>Insecta</taxon>
        <taxon>Pterygota</taxon>
        <taxon>Neoptera</taxon>
        <taxon>Endopterygota</taxon>
        <taxon>Hymenoptera</taxon>
        <taxon>Apocrita</taxon>
        <taxon>Aculeata</taxon>
        <taxon>Formicoidea</taxon>
        <taxon>Formicidae</taxon>
        <taxon>Myrmicinae</taxon>
        <taxon>Pogonomyrmex</taxon>
    </lineage>
</organism>
<comment type="catalytic activity">
    <reaction evidence="33">
        <text>an n-alkanal + NADP(+) = an alk-2-enal + NADPH + H(+)</text>
        <dbReference type="Rhea" id="RHEA:13737"/>
        <dbReference type="ChEBI" id="CHEBI:12834"/>
        <dbReference type="ChEBI" id="CHEBI:13757"/>
        <dbReference type="ChEBI" id="CHEBI:15378"/>
        <dbReference type="ChEBI" id="CHEBI:57783"/>
        <dbReference type="ChEBI" id="CHEBI:58349"/>
        <dbReference type="EC" id="1.3.1.74"/>
    </reaction>
    <physiologicalReaction direction="right-to-left" evidence="33">
        <dbReference type="Rhea" id="RHEA:13739"/>
    </physiologicalReaction>
</comment>
<evidence type="ECO:0000256" key="2">
    <source>
        <dbReference type="ARBA" id="ARBA00010460"/>
    </source>
</evidence>
<dbReference type="CDD" id="cd08294">
    <property type="entry name" value="leukotriene_B4_DH_like"/>
    <property type="match status" value="1"/>
</dbReference>
<evidence type="ECO:0000256" key="30">
    <source>
        <dbReference type="ARBA" id="ARBA00048953"/>
    </source>
</evidence>
<evidence type="ECO:0000256" key="3">
    <source>
        <dbReference type="ARBA" id="ARBA00011852"/>
    </source>
</evidence>
<keyword evidence="9" id="KW-0597">Phosphoprotein</keyword>
<evidence type="ECO:0000256" key="31">
    <source>
        <dbReference type="ARBA" id="ARBA00049068"/>
    </source>
</evidence>
<evidence type="ECO:0000256" key="33">
    <source>
        <dbReference type="ARBA" id="ARBA00049179"/>
    </source>
</evidence>
<dbReference type="OrthoDB" id="809632at2759"/>
<evidence type="ECO:0000256" key="23">
    <source>
        <dbReference type="ARBA" id="ARBA00047871"/>
    </source>
</evidence>
<evidence type="ECO:0000256" key="20">
    <source>
        <dbReference type="ARBA" id="ARBA00047461"/>
    </source>
</evidence>
<dbReference type="GO" id="GO:0047522">
    <property type="term" value="F:15-oxoprostaglandin 13-reductase [NAD(P)+] activity"/>
    <property type="evidence" value="ECO:0007669"/>
    <property type="project" value="UniProtKB-EC"/>
</dbReference>
<evidence type="ECO:0000256" key="28">
    <source>
        <dbReference type="ARBA" id="ARBA00048387"/>
    </source>
</evidence>
<gene>
    <name evidence="37" type="primary">LOC105431181</name>
</gene>
<evidence type="ECO:0000256" key="15">
    <source>
        <dbReference type="ARBA" id="ARBA00023278"/>
    </source>
</evidence>
<dbReference type="EC" id="1.3.1.48" evidence="4"/>
<dbReference type="GO" id="GO:0032440">
    <property type="term" value="F:2-alkenal reductase [NAD(P)H] activity"/>
    <property type="evidence" value="ECO:0007669"/>
    <property type="project" value="UniProtKB-EC"/>
</dbReference>
<keyword evidence="7" id="KW-0963">Cytoplasm</keyword>
<evidence type="ECO:0000256" key="17">
    <source>
        <dbReference type="ARBA" id="ARBA00032255"/>
    </source>
</evidence>
<keyword evidence="8" id="KW-0644">Prostaglandin metabolism</keyword>
<keyword evidence="36" id="KW-1185">Reference proteome</keyword>
<evidence type="ECO:0000256" key="5">
    <source>
        <dbReference type="ARBA" id="ARBA00012410"/>
    </source>
</evidence>
<evidence type="ECO:0000256" key="12">
    <source>
        <dbReference type="ARBA" id="ARBA00022990"/>
    </source>
</evidence>
<dbReference type="Proteomes" id="UP000504615">
    <property type="component" value="Unplaced"/>
</dbReference>
<evidence type="ECO:0000256" key="13">
    <source>
        <dbReference type="ARBA" id="ARBA00023002"/>
    </source>
</evidence>
<dbReference type="AlphaFoldDB" id="A0A6I9WKV6"/>
<dbReference type="FunFam" id="3.40.50.720:FF:000121">
    <property type="entry name" value="Prostaglandin reductase 2"/>
    <property type="match status" value="1"/>
</dbReference>
<dbReference type="InterPro" id="IPR045010">
    <property type="entry name" value="MDR_fam"/>
</dbReference>
<evidence type="ECO:0000256" key="34">
    <source>
        <dbReference type="ARBA" id="ARBA00049368"/>
    </source>
</evidence>
<dbReference type="PANTHER" id="PTHR43205">
    <property type="entry name" value="PROSTAGLANDIN REDUCTASE"/>
    <property type="match status" value="1"/>
</dbReference>
<comment type="catalytic activity">
    <reaction evidence="20">
        <text>octanal + NADP(+) = (2E)-octenal + NADPH + H(+)</text>
        <dbReference type="Rhea" id="RHEA:50780"/>
        <dbReference type="ChEBI" id="CHEBI:15378"/>
        <dbReference type="ChEBI" id="CHEBI:17935"/>
        <dbReference type="ChEBI" id="CHEBI:57783"/>
        <dbReference type="ChEBI" id="CHEBI:58349"/>
        <dbReference type="ChEBI" id="CHEBI:61748"/>
    </reaction>
    <physiologicalReaction direction="right-to-left" evidence="20">
        <dbReference type="Rhea" id="RHEA:50782"/>
    </physiologicalReaction>
</comment>
<comment type="catalytic activity">
    <reaction evidence="28">
        <text>4-hydroxynonanal + NADP(+) = (E)-4-hydroxynon-2-enal + NADPH + H(+)</text>
        <dbReference type="Rhea" id="RHEA:64736"/>
        <dbReference type="ChEBI" id="CHEBI:15378"/>
        <dbReference type="ChEBI" id="CHEBI:57783"/>
        <dbReference type="ChEBI" id="CHEBI:58349"/>
        <dbReference type="ChEBI" id="CHEBI:58968"/>
        <dbReference type="ChEBI" id="CHEBI:156112"/>
    </reaction>
    <physiologicalReaction direction="right-to-left" evidence="28">
        <dbReference type="Rhea" id="RHEA:64738"/>
    </physiologicalReaction>
</comment>
<comment type="catalytic activity">
    <reaction evidence="31">
        <text>(5S,12S)-dihydroxy-(6E,10E,12E,14Z)-eicosatetraenoate + NADP(+) = 12-oxo-(5S)-hydroxy-(6E,8E,10E,14Z)-eicosatetraenoate + NADPH + H(+)</text>
        <dbReference type="Rhea" id="RHEA:51212"/>
        <dbReference type="ChEBI" id="CHEBI:15378"/>
        <dbReference type="ChEBI" id="CHEBI:57783"/>
        <dbReference type="ChEBI" id="CHEBI:58349"/>
        <dbReference type="ChEBI" id="CHEBI:133974"/>
        <dbReference type="ChEBI" id="CHEBI:133975"/>
    </reaction>
    <physiologicalReaction direction="left-to-right" evidence="31">
        <dbReference type="Rhea" id="RHEA:51213"/>
    </physiologicalReaction>
</comment>
<comment type="subcellular location">
    <subcellularLocation>
        <location evidence="1">Cytoplasm</location>
    </subcellularLocation>
</comment>
<evidence type="ECO:0000256" key="18">
    <source>
        <dbReference type="ARBA" id="ARBA00032297"/>
    </source>
</evidence>
<evidence type="ECO:0000259" key="35">
    <source>
        <dbReference type="SMART" id="SM00829"/>
    </source>
</evidence>
<comment type="catalytic activity">
    <reaction evidence="34">
        <text>hexanal + NADP(+) = (E)-hex-2-enal + NADPH + H(+)</text>
        <dbReference type="Rhea" id="RHEA:50776"/>
        <dbReference type="ChEBI" id="CHEBI:15378"/>
        <dbReference type="ChEBI" id="CHEBI:28913"/>
        <dbReference type="ChEBI" id="CHEBI:57783"/>
        <dbReference type="ChEBI" id="CHEBI:58349"/>
        <dbReference type="ChEBI" id="CHEBI:88528"/>
    </reaction>
    <physiologicalReaction direction="right-to-left" evidence="34">
        <dbReference type="Rhea" id="RHEA:50778"/>
    </physiologicalReaction>
</comment>
<dbReference type="RefSeq" id="XP_011643514.1">
    <property type="nucleotide sequence ID" value="XM_011645212.2"/>
</dbReference>
<dbReference type="EC" id="1.3.1.74" evidence="5"/>
<keyword evidence="14" id="KW-0443">Lipid metabolism</keyword>
<evidence type="ECO:0000256" key="21">
    <source>
        <dbReference type="ARBA" id="ARBA00047617"/>
    </source>
</evidence>
<comment type="catalytic activity">
    <reaction evidence="32">
        <text>13,14-dihydro-15-oxo-prostaglandin E1 + NADP(+) = 15-oxoprostaglandin E1 + NADPH + H(+)</text>
        <dbReference type="Rhea" id="RHEA:50584"/>
        <dbReference type="ChEBI" id="CHEBI:15378"/>
        <dbReference type="ChEBI" id="CHEBI:57401"/>
        <dbReference type="ChEBI" id="CHEBI:57783"/>
        <dbReference type="ChEBI" id="CHEBI:58349"/>
        <dbReference type="ChEBI" id="CHEBI:133408"/>
    </reaction>
    <physiologicalReaction direction="right-to-left" evidence="32">
        <dbReference type="Rhea" id="RHEA:50586"/>
    </physiologicalReaction>
</comment>
<dbReference type="Gene3D" id="3.90.180.10">
    <property type="entry name" value="Medium-chain alcohol dehydrogenases, catalytic domain"/>
    <property type="match status" value="1"/>
</dbReference>
<dbReference type="InterPro" id="IPR036291">
    <property type="entry name" value="NAD(P)-bd_dom_sf"/>
</dbReference>
<evidence type="ECO:0000256" key="19">
    <source>
        <dbReference type="ARBA" id="ARBA00033119"/>
    </source>
</evidence>
<dbReference type="GO" id="GO:0006693">
    <property type="term" value="P:prostaglandin metabolic process"/>
    <property type="evidence" value="ECO:0007669"/>
    <property type="project" value="UniProtKB-KW"/>
</dbReference>
<keyword evidence="11" id="KW-0521">NADP</keyword>
<evidence type="ECO:0000256" key="32">
    <source>
        <dbReference type="ARBA" id="ARBA00049070"/>
    </source>
</evidence>
<evidence type="ECO:0000256" key="6">
    <source>
        <dbReference type="ARBA" id="ARBA00020651"/>
    </source>
</evidence>
<comment type="similarity">
    <text evidence="2">Belongs to the NADP-dependent oxidoreductase L4BD family.</text>
</comment>
<dbReference type="GO" id="GO:0005737">
    <property type="term" value="C:cytoplasm"/>
    <property type="evidence" value="ECO:0007669"/>
    <property type="project" value="UniProtKB-SubCell"/>
</dbReference>
<accession>A0A6I9WKV6</accession>
<dbReference type="InterPro" id="IPR041694">
    <property type="entry name" value="ADH_N_2"/>
</dbReference>
<dbReference type="PANTHER" id="PTHR43205:SF7">
    <property type="entry name" value="PROSTAGLANDIN REDUCTASE 1"/>
    <property type="match status" value="1"/>
</dbReference>
<reference evidence="37" key="1">
    <citation type="submission" date="2025-08" db="UniProtKB">
        <authorList>
            <consortium name="RefSeq"/>
        </authorList>
    </citation>
    <scope>IDENTIFICATION</scope>
</reference>
<comment type="catalytic activity">
    <reaction evidence="21">
        <text>decanal + NADP(+) = (2E)-decenal + NADPH + H(+)</text>
        <dbReference type="Rhea" id="RHEA:50612"/>
        <dbReference type="ChEBI" id="CHEBI:15378"/>
        <dbReference type="ChEBI" id="CHEBI:31457"/>
        <dbReference type="ChEBI" id="CHEBI:57783"/>
        <dbReference type="ChEBI" id="CHEBI:58349"/>
        <dbReference type="ChEBI" id="CHEBI:133455"/>
    </reaction>
    <physiologicalReaction direction="right-to-left" evidence="21">
        <dbReference type="Rhea" id="RHEA:50614"/>
    </physiologicalReaction>
</comment>
<comment type="catalytic activity">
    <reaction evidence="26">
        <text>nonan-2-one + NADP(+) = (3E)-nonen-2-one + NADPH + H(+)</text>
        <dbReference type="Rhea" id="RHEA:50616"/>
        <dbReference type="ChEBI" id="CHEBI:15378"/>
        <dbReference type="ChEBI" id="CHEBI:57783"/>
        <dbReference type="ChEBI" id="CHEBI:58349"/>
        <dbReference type="ChEBI" id="CHEBI:77927"/>
        <dbReference type="ChEBI" id="CHEBI:133457"/>
    </reaction>
    <physiologicalReaction direction="right-to-left" evidence="26">
        <dbReference type="Rhea" id="RHEA:50618"/>
    </physiologicalReaction>
</comment>
<evidence type="ECO:0000313" key="37">
    <source>
        <dbReference type="RefSeq" id="XP_011643514.1"/>
    </source>
</evidence>
<evidence type="ECO:0000256" key="27">
    <source>
        <dbReference type="ARBA" id="ARBA00048290"/>
    </source>
</evidence>
<dbReference type="InterPro" id="IPR020843">
    <property type="entry name" value="ER"/>
</dbReference>
<evidence type="ECO:0000256" key="11">
    <source>
        <dbReference type="ARBA" id="ARBA00022857"/>
    </source>
</evidence>
<dbReference type="InterPro" id="IPR013149">
    <property type="entry name" value="ADH-like_C"/>
</dbReference>
<comment type="catalytic activity">
    <reaction evidence="22">
        <text>pentan-2-one + NADP(+) = (E)-pent-3-en-2-one + NADPH + H(+)</text>
        <dbReference type="Rhea" id="RHEA:50788"/>
        <dbReference type="ChEBI" id="CHEBI:15378"/>
        <dbReference type="ChEBI" id="CHEBI:16472"/>
        <dbReference type="ChEBI" id="CHEBI:57783"/>
        <dbReference type="ChEBI" id="CHEBI:58349"/>
        <dbReference type="ChEBI" id="CHEBI:145276"/>
    </reaction>
    <physiologicalReaction direction="right-to-left" evidence="22">
        <dbReference type="Rhea" id="RHEA:50790"/>
    </physiologicalReaction>
</comment>
<dbReference type="Pfam" id="PF16884">
    <property type="entry name" value="ADH_N_2"/>
    <property type="match status" value="1"/>
</dbReference>
<evidence type="ECO:0000256" key="4">
    <source>
        <dbReference type="ARBA" id="ARBA00011981"/>
    </source>
</evidence>
<dbReference type="GeneID" id="105431181"/>
<evidence type="ECO:0000256" key="1">
    <source>
        <dbReference type="ARBA" id="ARBA00004496"/>
    </source>
</evidence>
<dbReference type="SUPFAM" id="SSF51735">
    <property type="entry name" value="NAD(P)-binding Rossmann-fold domains"/>
    <property type="match status" value="1"/>
</dbReference>
<dbReference type="Gene3D" id="3.40.50.720">
    <property type="entry name" value="NAD(P)-binding Rossmann-like Domain"/>
    <property type="match status" value="1"/>
</dbReference>
<comment type="catalytic activity">
    <reaction evidence="27">
        <text>13,14-dihydro-15-oxo-PGF2alpha + NADP(+) = 15-oxoprostaglandin F2alpha + NADPH + H(+)</text>
        <dbReference type="Rhea" id="RHEA:50588"/>
        <dbReference type="ChEBI" id="CHEBI:15378"/>
        <dbReference type="ChEBI" id="CHEBI:57783"/>
        <dbReference type="ChEBI" id="CHEBI:58349"/>
        <dbReference type="ChEBI" id="CHEBI:133374"/>
        <dbReference type="ChEBI" id="CHEBI:133409"/>
    </reaction>
    <physiologicalReaction direction="right-to-left" evidence="27">
        <dbReference type="Rhea" id="RHEA:50590"/>
    </physiologicalReaction>
</comment>
<comment type="catalytic activity">
    <reaction evidence="24">
        <text>13,14-dihydro-15-oxo-prostaglandin F1alpha + NADP(+) = 15-oxoprostaglandin F1alpha + NADPH + H(+)</text>
        <dbReference type="Rhea" id="RHEA:50592"/>
        <dbReference type="ChEBI" id="CHEBI:15378"/>
        <dbReference type="ChEBI" id="CHEBI:57783"/>
        <dbReference type="ChEBI" id="CHEBI:58349"/>
        <dbReference type="ChEBI" id="CHEBI:79072"/>
        <dbReference type="ChEBI" id="CHEBI:133411"/>
    </reaction>
    <physiologicalReaction direction="right-to-left" evidence="24">
        <dbReference type="Rhea" id="RHEA:50594"/>
    </physiologicalReaction>
</comment>
<evidence type="ECO:0000256" key="24">
    <source>
        <dbReference type="ARBA" id="ARBA00047878"/>
    </source>
</evidence>
<evidence type="ECO:0000256" key="10">
    <source>
        <dbReference type="ARBA" id="ARBA00022832"/>
    </source>
</evidence>
<dbReference type="InterPro" id="IPR011032">
    <property type="entry name" value="GroES-like_sf"/>
</dbReference>
<proteinExistence type="inferred from homology"/>
<evidence type="ECO:0000256" key="8">
    <source>
        <dbReference type="ARBA" id="ARBA00022501"/>
    </source>
</evidence>
<evidence type="ECO:0000256" key="26">
    <source>
        <dbReference type="ARBA" id="ARBA00048066"/>
    </source>
</evidence>
<comment type="catalytic activity">
    <reaction evidence="30">
        <text>6-trans-leukotriene B4 + NADP(+) = 12-oxo-(5S)-hydroxy-(6E,8E,10E,14Z)-eicosatetraenoate + NADPH + H(+)</text>
        <dbReference type="Rhea" id="RHEA:51204"/>
        <dbReference type="ChEBI" id="CHEBI:15378"/>
        <dbReference type="ChEBI" id="CHEBI:57783"/>
        <dbReference type="ChEBI" id="CHEBI:58349"/>
        <dbReference type="ChEBI" id="CHEBI:90723"/>
        <dbReference type="ChEBI" id="CHEBI:133974"/>
    </reaction>
    <physiologicalReaction direction="left-to-right" evidence="30">
        <dbReference type="Rhea" id="RHEA:51205"/>
    </physiologicalReaction>
</comment>
<comment type="catalytic activity">
    <reaction evidence="29">
        <text>20-hydroxy-leukotriene B4 + NADP(+) = 12-oxo-20-hydroxy-leukotriene B4 + NADPH + H(+)</text>
        <dbReference type="Rhea" id="RHEA:51208"/>
        <dbReference type="ChEBI" id="CHEBI:15378"/>
        <dbReference type="ChEBI" id="CHEBI:57460"/>
        <dbReference type="ChEBI" id="CHEBI:57783"/>
        <dbReference type="ChEBI" id="CHEBI:58349"/>
        <dbReference type="ChEBI" id="CHEBI:133346"/>
    </reaction>
    <physiologicalReaction direction="left-to-right" evidence="29">
        <dbReference type="Rhea" id="RHEA:51209"/>
    </physiologicalReaction>
</comment>